<dbReference type="InterPro" id="IPR052066">
    <property type="entry name" value="Glycosphingolipid_Hydrolases"/>
</dbReference>
<feature type="domain" description="Glycoside hydrolase family 5 C-terminal" evidence="5">
    <location>
        <begin position="562"/>
        <end position="642"/>
    </location>
</feature>
<evidence type="ECO:0000313" key="6">
    <source>
        <dbReference type="EMBL" id="EHP41388.1"/>
    </source>
</evidence>
<dbReference type="Proteomes" id="UP000005808">
    <property type="component" value="Unassembled WGS sequence"/>
</dbReference>
<dbReference type="Pfam" id="PF18564">
    <property type="entry name" value="Glyco_hydro_5_C"/>
    <property type="match status" value="1"/>
</dbReference>
<sequence length="654" mass="72232">MSPTRLHTKSGRFVDTHGRHVLLRGVNLGGDSKVPYPHGGTQYPTDFADHREASFVGRPFPLAEADSHLARIRRWGFNCLRLITTWEAIEHAGPGQYDEDYLAYFTEICRKAGEHGLFVFVDFHQDAWSRMSGGDGAPGWTFEAVGLDFRNFDSADAAHVMQHRFHFANGNPRQPSYPQMSWPLNYSLPANAIMWTLFWAGRTLTPDFCIQGQNVQDYLQGRFFDAVEKMAQCLRALPHVIGFDILNEPGLGWLGQSLSTLDGPHLPGPAVTPLAALSLARGIPTEVPLIPPSSDPGGPRSDAMCRLNAAGRPIWVEGATCPFERAGIYRLERGRIVPLDEDVFKRVNGRPLDITEDVFAPFFAEAAIRVRRYREDWLLMAQMDPIGAISGRAFPTAMPCQSVNASHWYDLGLLLSKSFDQNNSIDVLTGERAEGPAALRDRYVRQLARLKGAADRFPGGAPTLVGEFGIPFDLDNGRAYVEWSAGKRDVFGPHTLALELMYGALDELLLSATQWNYTATNRNDLRIGDQWNQEDLSIFSVDQIDDPLDPDAGGRAVTGFARPYVAAVQGHLTAMQYDRVSGAFVFTYQADLTVQAPTELVLPLAQFPHGVAIAIQGPVQRCEDTPEQGSARIWASASGTVRVECRRKAAHGNA</sequence>
<dbReference type="GO" id="GO:0000272">
    <property type="term" value="P:polysaccharide catabolic process"/>
    <property type="evidence" value="ECO:0007669"/>
    <property type="project" value="InterPro"/>
</dbReference>
<feature type="domain" description="Glycoside hydrolase family 5" evidence="4">
    <location>
        <begin position="60"/>
        <end position="128"/>
    </location>
</feature>
<dbReference type="EMBL" id="AHJE01000049">
    <property type="protein sequence ID" value="EHP41388.1"/>
    <property type="molecule type" value="Genomic_DNA"/>
</dbReference>
<dbReference type="InterPro" id="IPR013780">
    <property type="entry name" value="Glyco_hydro_b"/>
</dbReference>
<reference evidence="6 7" key="1">
    <citation type="journal article" date="2012" name="J. Bacteriol.">
        <title>De Novo Genome Project of Cupriavidus basilensis OR16.</title>
        <authorList>
            <person name="Cserhati M."/>
            <person name="Kriszt B."/>
            <person name="Szoboszlay S."/>
            <person name="Toth A."/>
            <person name="Szabo I."/>
            <person name="Tancsics A."/>
            <person name="Nagy I."/>
            <person name="Horvath B."/>
            <person name="Nagy I."/>
            <person name="Kukolya J."/>
        </authorList>
    </citation>
    <scope>NUCLEOTIDE SEQUENCE [LARGE SCALE GENOMIC DNA]</scope>
    <source>
        <strain evidence="6 7">OR16</strain>
    </source>
</reference>
<dbReference type="Gene3D" id="3.20.20.80">
    <property type="entry name" value="Glycosidases"/>
    <property type="match status" value="1"/>
</dbReference>
<proteinExistence type="inferred from homology"/>
<dbReference type="Pfam" id="PF00150">
    <property type="entry name" value="Cellulase"/>
    <property type="match status" value="1"/>
</dbReference>
<dbReference type="AlphaFoldDB" id="H1S7Y9"/>
<evidence type="ECO:0000256" key="2">
    <source>
        <dbReference type="ARBA" id="ARBA00022801"/>
    </source>
</evidence>
<dbReference type="PANTHER" id="PTHR31308:SF5">
    <property type="entry name" value="ERGOSTERYL-BETA-GLUCOSIDASE"/>
    <property type="match status" value="1"/>
</dbReference>
<accession>H1S7Y9</accession>
<gene>
    <name evidence="6" type="ORF">OR16_20417</name>
</gene>
<dbReference type="PANTHER" id="PTHR31308">
    <property type="match status" value="1"/>
</dbReference>
<keyword evidence="3" id="KW-0326">Glycosidase</keyword>
<evidence type="ECO:0000259" key="5">
    <source>
        <dbReference type="Pfam" id="PF18564"/>
    </source>
</evidence>
<keyword evidence="2" id="KW-0378">Hydrolase</keyword>
<dbReference type="GO" id="GO:1901136">
    <property type="term" value="P:carbohydrate derivative catabolic process"/>
    <property type="evidence" value="ECO:0007669"/>
    <property type="project" value="UniProtKB-ARBA"/>
</dbReference>
<dbReference type="InterPro" id="IPR001547">
    <property type="entry name" value="Glyco_hydro_5"/>
</dbReference>
<evidence type="ECO:0000259" key="4">
    <source>
        <dbReference type="Pfam" id="PF00150"/>
    </source>
</evidence>
<evidence type="ECO:0000313" key="7">
    <source>
        <dbReference type="Proteomes" id="UP000005808"/>
    </source>
</evidence>
<name>H1S7Y9_9BURK</name>
<comment type="similarity">
    <text evidence="1">Belongs to the glycosyl hydrolase 5 (cellulase A) family.</text>
</comment>
<dbReference type="PATRIC" id="fig|1127483.3.peg.4096"/>
<dbReference type="InterPro" id="IPR017853">
    <property type="entry name" value="GH"/>
</dbReference>
<evidence type="ECO:0000256" key="3">
    <source>
        <dbReference type="ARBA" id="ARBA00023295"/>
    </source>
</evidence>
<dbReference type="Gene3D" id="2.60.40.1180">
    <property type="entry name" value="Golgi alpha-mannosidase II"/>
    <property type="match status" value="1"/>
</dbReference>
<organism evidence="6 7">
    <name type="scientific">Cupriavidus basilensis OR16</name>
    <dbReference type="NCBI Taxonomy" id="1127483"/>
    <lineage>
        <taxon>Bacteria</taxon>
        <taxon>Pseudomonadati</taxon>
        <taxon>Pseudomonadota</taxon>
        <taxon>Betaproteobacteria</taxon>
        <taxon>Burkholderiales</taxon>
        <taxon>Burkholderiaceae</taxon>
        <taxon>Cupriavidus</taxon>
    </lineage>
</organism>
<dbReference type="GO" id="GO:0016042">
    <property type="term" value="P:lipid catabolic process"/>
    <property type="evidence" value="ECO:0007669"/>
    <property type="project" value="UniProtKB-ARBA"/>
</dbReference>
<dbReference type="OrthoDB" id="9800955at2"/>
<dbReference type="InterPro" id="IPR041036">
    <property type="entry name" value="GH5_C"/>
</dbReference>
<protein>
    <submittedName>
        <fullName evidence="6">Uncharacterized protein</fullName>
    </submittedName>
</protein>
<evidence type="ECO:0000256" key="1">
    <source>
        <dbReference type="ARBA" id="ARBA00005641"/>
    </source>
</evidence>
<dbReference type="GO" id="GO:0008422">
    <property type="term" value="F:beta-glucosidase activity"/>
    <property type="evidence" value="ECO:0007669"/>
    <property type="project" value="TreeGrafter"/>
</dbReference>
<dbReference type="RefSeq" id="WP_006159534.1">
    <property type="nucleotide sequence ID" value="NZ_AHJE01000049.1"/>
</dbReference>
<dbReference type="SUPFAM" id="SSF51445">
    <property type="entry name" value="(Trans)glycosidases"/>
    <property type="match status" value="2"/>
</dbReference>
<comment type="caution">
    <text evidence="6">The sequence shown here is derived from an EMBL/GenBank/DDBJ whole genome shotgun (WGS) entry which is preliminary data.</text>
</comment>